<evidence type="ECO:0000313" key="14">
    <source>
        <dbReference type="EMBL" id="WPF89295.1"/>
    </source>
</evidence>
<evidence type="ECO:0000256" key="9">
    <source>
        <dbReference type="SAM" id="MobiDB-lite"/>
    </source>
</evidence>
<dbReference type="GO" id="GO:0009007">
    <property type="term" value="F:site-specific DNA-methyltransferase (adenine-specific) activity"/>
    <property type="evidence" value="ECO:0007669"/>
    <property type="project" value="UniProtKB-EC"/>
</dbReference>
<dbReference type="PANTHER" id="PTHR33841">
    <property type="entry name" value="DNA METHYLTRANSFERASE YEEA-RELATED"/>
    <property type="match status" value="1"/>
</dbReference>
<evidence type="ECO:0000256" key="3">
    <source>
        <dbReference type="ARBA" id="ARBA00022679"/>
    </source>
</evidence>
<feature type="domain" description="Type II methyltransferase M.TaqI-like" evidence="10">
    <location>
        <begin position="650"/>
        <end position="1009"/>
    </location>
</feature>
<keyword evidence="4" id="KW-0949">S-adenosyl-L-methionine</keyword>
<evidence type="ECO:0000256" key="8">
    <source>
        <dbReference type="SAM" id="Coils"/>
    </source>
</evidence>
<protein>
    <recommendedName>
        <fullName evidence="1">site-specific DNA-methyltransferase (adenine-specific)</fullName>
        <ecNumber evidence="1">2.1.1.72</ecNumber>
    </recommendedName>
</protein>
<proteinExistence type="predicted"/>
<dbReference type="EC" id="2.1.1.72" evidence="1"/>
<keyword evidence="3" id="KW-0808">Transferase</keyword>
<dbReference type="GO" id="GO:0009307">
    <property type="term" value="P:DNA restriction-modification system"/>
    <property type="evidence" value="ECO:0007669"/>
    <property type="project" value="UniProtKB-KW"/>
</dbReference>
<evidence type="ECO:0000256" key="6">
    <source>
        <dbReference type="ARBA" id="ARBA00023125"/>
    </source>
</evidence>
<keyword evidence="2 14" id="KW-0489">Methyltransferase</keyword>
<keyword evidence="6" id="KW-0238">DNA-binding</keyword>
<evidence type="ECO:0000259" key="11">
    <source>
        <dbReference type="Pfam" id="PF12950"/>
    </source>
</evidence>
<dbReference type="EMBL" id="CP138348">
    <property type="protein sequence ID" value="WPF89295.1"/>
    <property type="molecule type" value="Genomic_DNA"/>
</dbReference>
<dbReference type="SUPFAM" id="SSF53335">
    <property type="entry name" value="S-adenosyl-L-methionine-dependent methyltransferases"/>
    <property type="match status" value="1"/>
</dbReference>
<dbReference type="PANTHER" id="PTHR33841:SF1">
    <property type="entry name" value="DNA METHYLTRANSFERASE A"/>
    <property type="match status" value="1"/>
</dbReference>
<dbReference type="InterPro" id="IPR002052">
    <property type="entry name" value="DNA_methylase_N6_adenine_CS"/>
</dbReference>
<feature type="coiled-coil region" evidence="8">
    <location>
        <begin position="833"/>
        <end position="891"/>
    </location>
</feature>
<name>A0AAF0ZCT7_9CHRO</name>
<evidence type="ECO:0000259" key="12">
    <source>
        <dbReference type="Pfam" id="PF23653"/>
    </source>
</evidence>
<evidence type="ECO:0000259" key="10">
    <source>
        <dbReference type="Pfam" id="PF07669"/>
    </source>
</evidence>
<feature type="domain" description="DUF7149" evidence="12">
    <location>
        <begin position="4"/>
        <end position="237"/>
    </location>
</feature>
<evidence type="ECO:0000256" key="7">
    <source>
        <dbReference type="ARBA" id="ARBA00047942"/>
    </source>
</evidence>
<dbReference type="InterPro" id="IPR025931">
    <property type="entry name" value="TaqI_C"/>
</dbReference>
<dbReference type="InterPro" id="IPR029063">
    <property type="entry name" value="SAM-dependent_MTases_sf"/>
</dbReference>
<organism evidence="14">
    <name type="scientific">Cyanobacterium aponinum AL20115</name>
    <dbReference type="NCBI Taxonomy" id="3090662"/>
    <lineage>
        <taxon>Bacteria</taxon>
        <taxon>Bacillati</taxon>
        <taxon>Cyanobacteriota</taxon>
        <taxon>Cyanophyceae</taxon>
        <taxon>Oscillatoriophycideae</taxon>
        <taxon>Chroococcales</taxon>
        <taxon>Geminocystaceae</taxon>
        <taxon>Cyanobacterium</taxon>
    </lineage>
</organism>
<dbReference type="Pfam" id="PF07669">
    <property type="entry name" value="Eco57I"/>
    <property type="match status" value="1"/>
</dbReference>
<dbReference type="Gene3D" id="3.40.50.150">
    <property type="entry name" value="Vaccinia Virus protein VP39"/>
    <property type="match status" value="2"/>
</dbReference>
<dbReference type="PRINTS" id="PR00507">
    <property type="entry name" value="N12N6MTFRASE"/>
</dbReference>
<dbReference type="Pfam" id="PF12950">
    <property type="entry name" value="TaqI_C"/>
    <property type="match status" value="1"/>
</dbReference>
<dbReference type="RefSeq" id="WP_320001821.1">
    <property type="nucleotide sequence ID" value="NZ_CP138348.1"/>
</dbReference>
<reference evidence="14" key="1">
    <citation type="submission" date="2023-11" db="EMBL/GenBank/DDBJ databases">
        <title>Genome sequence of Cyanobacterium aponinum BCRC AL20115.</title>
        <authorList>
            <person name="Chang H.-Y."/>
            <person name="Lin K.-M."/>
            <person name="Hsueh H.-T."/>
            <person name="Chu H.-A."/>
            <person name="Kuo C.-H."/>
        </authorList>
    </citation>
    <scope>NUCLEOTIDE SEQUENCE</scope>
    <source>
        <strain evidence="14">AL20115</strain>
    </source>
</reference>
<dbReference type="REBASE" id="775663">
    <property type="entry name" value="Cap5ORF3180P"/>
</dbReference>
<dbReference type="GO" id="GO:0032259">
    <property type="term" value="P:methylation"/>
    <property type="evidence" value="ECO:0007669"/>
    <property type="project" value="UniProtKB-KW"/>
</dbReference>
<feature type="region of interest" description="Disordered" evidence="9">
    <location>
        <begin position="702"/>
        <end position="730"/>
    </location>
</feature>
<keyword evidence="5" id="KW-0680">Restriction system</keyword>
<dbReference type="Pfam" id="PF25120">
    <property type="entry name" value="DUF7814"/>
    <property type="match status" value="1"/>
</dbReference>
<dbReference type="InterPro" id="IPR050953">
    <property type="entry name" value="N4_N6_ade-DNA_methylase"/>
</dbReference>
<feature type="domain" description="DUF7814" evidence="13">
    <location>
        <begin position="238"/>
        <end position="488"/>
    </location>
</feature>
<dbReference type="Pfam" id="PF23653">
    <property type="entry name" value="DUF7149"/>
    <property type="match status" value="1"/>
</dbReference>
<gene>
    <name evidence="14" type="ORF">SAY89_03180</name>
</gene>
<sequence length="1343" mass="156327">MKTILHSLNKAFLKVKPSRQEINQFKQNLQELYTQINTNLSETEEYHKNNLANFFKQTYYHPNYYINTKESHDLVIYNGKNAKSSVGVIIETKSPTNTQEMINEQKFNSKSLQQLLFYYLQERVINKNLELKHLIITNSLDFYVFPATLFEKLFYQDKKLIKLFDDFNNKLLSSSNRNFFYQEIAKPAINQVENELKDNCIHFTLNNFYKKEDEKELIVLYKFFSPQHLLKQPFANDSNSLDQGFYSELLHIIGLAEVKQGNKKIIQRLPENQRHSASLLENTINQLDISEKVHYLQNPEEYGENYQQRLFNIALELVITWVNRILFLKLLEAQLIRYNSPLTPLLPSPPTPLPKARRDFSNDELRGFNFLNSKIITNFHELECLFFQVLAKQNHERKADIQAKFNHIPYLNSSLFEVTVIERQTIGISSLNYQIELDLYSHTVLKDSQGKPLTQPQKTLDYLFNFLSAYDFSSEGSLEIQEDNKTLINASVLGLIFEKINGYQDGSYFTPGFITMYMCRETIRRAIVDKFNQIKGWNCQTIDDLYEKIEDKQEANQIINSIKICDPAVGSGHFLVSALNEIIALKSELNILLDRQGKTIKKTDYFVTVENDELIVTDEDNKPFAYNPKNRESRRIQEALFHEKQVIIENCLFGVDININSVKICRLRLWIELLKNAYYIIPDNGVLSSSLTPLSQENLPSPLAPLPQENLSSSLTPLPQENLPSALTPLPQENLPSPLAPLPQERGIRGGGFSFFPLQTLPNIDINIKCGNSLISRFDLKDSISSPKVKRQIAEYKEAVKAYRNPESKQEKQRVERVINEIKASLSSEITGVDAISTRLRQLEGELNGLVNQTSLFAETAKEKKAREKKQKQLEKEINKLQLEREDKRDNRIYQNGFEWRFEFPEILDDNGDFLGFDIIIGNPPYIRQEEFSALKPILKSKYQIYHSIADLLTYFVELGFNLLKVNGVFQFIISNKFTRANYGQKMRQFLLDNTALTHFIDFSGLSVFEEATVDACIVGFVKNKINNHHFLYGNFASYHLNINNFRQCLAEVKRDFLQSNLTIDSWSFESSEVLRIKRKVETQGTPLKNWDITINYGIKTGYNEAFIIDGKTRENLINQDSKSAEVIKPLLRGRDIQKYYSNFQDLWLIALFPSKKYDINDFSAIKEYLSSFGERLEQSGKKGSRKKTHNKWFETSDNIAYWEDFEKPKIIYPNMTKFLPFTIDLSKHYYHNDKSFHIVGHNIYWLVSFLNSSLFKYCFSDNFPELLGGTRELRKVFMEKIPVKQINNKEEKPFKEMVEKILEKKKENPEADIEKLERKIDEMVYKLYGLMAEEIVIVEGGL</sequence>
<evidence type="ECO:0000256" key="4">
    <source>
        <dbReference type="ARBA" id="ARBA00022691"/>
    </source>
</evidence>
<accession>A0AAF0ZCT7</accession>
<evidence type="ECO:0000259" key="13">
    <source>
        <dbReference type="Pfam" id="PF25120"/>
    </source>
</evidence>
<evidence type="ECO:0000256" key="2">
    <source>
        <dbReference type="ARBA" id="ARBA00022603"/>
    </source>
</evidence>
<comment type="catalytic activity">
    <reaction evidence="7">
        <text>a 2'-deoxyadenosine in DNA + S-adenosyl-L-methionine = an N(6)-methyl-2'-deoxyadenosine in DNA + S-adenosyl-L-homocysteine + H(+)</text>
        <dbReference type="Rhea" id="RHEA:15197"/>
        <dbReference type="Rhea" id="RHEA-COMP:12418"/>
        <dbReference type="Rhea" id="RHEA-COMP:12419"/>
        <dbReference type="ChEBI" id="CHEBI:15378"/>
        <dbReference type="ChEBI" id="CHEBI:57856"/>
        <dbReference type="ChEBI" id="CHEBI:59789"/>
        <dbReference type="ChEBI" id="CHEBI:90615"/>
        <dbReference type="ChEBI" id="CHEBI:90616"/>
        <dbReference type="EC" id="2.1.1.72"/>
    </reaction>
</comment>
<dbReference type="GO" id="GO:0003677">
    <property type="term" value="F:DNA binding"/>
    <property type="evidence" value="ECO:0007669"/>
    <property type="project" value="UniProtKB-KW"/>
</dbReference>
<dbReference type="PROSITE" id="PS00092">
    <property type="entry name" value="N6_MTASE"/>
    <property type="match status" value="1"/>
</dbReference>
<feature type="compositionally biased region" description="Polar residues" evidence="9">
    <location>
        <begin position="709"/>
        <end position="725"/>
    </location>
</feature>
<feature type="domain" description="TaqI-like C-terminal specificity" evidence="11">
    <location>
        <begin position="1129"/>
        <end position="1284"/>
    </location>
</feature>
<dbReference type="InterPro" id="IPR055573">
    <property type="entry name" value="DUF7149"/>
</dbReference>
<dbReference type="InterPro" id="IPR011639">
    <property type="entry name" value="MethylTrfase_TaqI-like_dom"/>
</dbReference>
<keyword evidence="8" id="KW-0175">Coiled coil</keyword>
<dbReference type="InterPro" id="IPR056716">
    <property type="entry name" value="DUF7814"/>
</dbReference>
<evidence type="ECO:0000256" key="1">
    <source>
        <dbReference type="ARBA" id="ARBA00011900"/>
    </source>
</evidence>
<evidence type="ECO:0000256" key="5">
    <source>
        <dbReference type="ARBA" id="ARBA00022747"/>
    </source>
</evidence>